<organism evidence="1 2">
    <name type="scientific">Lyophyllum shimeji</name>
    <name type="common">Hon-shimeji</name>
    <name type="synonym">Tricholoma shimeji</name>
    <dbReference type="NCBI Taxonomy" id="47721"/>
    <lineage>
        <taxon>Eukaryota</taxon>
        <taxon>Fungi</taxon>
        <taxon>Dikarya</taxon>
        <taxon>Basidiomycota</taxon>
        <taxon>Agaricomycotina</taxon>
        <taxon>Agaricomycetes</taxon>
        <taxon>Agaricomycetidae</taxon>
        <taxon>Agaricales</taxon>
        <taxon>Tricholomatineae</taxon>
        <taxon>Lyophyllaceae</taxon>
        <taxon>Lyophyllum</taxon>
    </lineage>
</organism>
<gene>
    <name evidence="1" type="ORF">LshimejAT787_0101490</name>
</gene>
<keyword evidence="2" id="KW-1185">Reference proteome</keyword>
<dbReference type="AlphaFoldDB" id="A0A9P3UJF2"/>
<evidence type="ECO:0000313" key="2">
    <source>
        <dbReference type="Proteomes" id="UP001063166"/>
    </source>
</evidence>
<proteinExistence type="predicted"/>
<sequence length="159" mass="17580">MLSKPGTQAVTLPAATSGQSLQWTFDYKWPLQDVGPPSKRIVGVYVCTTTSLYCARSLASTEMYNALLSEQEPMSIIISIALGTPSKLAMTETARLEDFRSLRWTLRVHFLLHEIIPTLTCSWPVAPLRAPCDFRPRVGSPGPTSPVTRRTRATLSMLV</sequence>
<dbReference type="EMBL" id="BRPK01000001">
    <property type="protein sequence ID" value="GLB33265.1"/>
    <property type="molecule type" value="Genomic_DNA"/>
</dbReference>
<protein>
    <submittedName>
        <fullName evidence="1">Uncharacterized protein</fullName>
    </submittedName>
</protein>
<name>A0A9P3UJF2_LYOSH</name>
<dbReference type="Proteomes" id="UP001063166">
    <property type="component" value="Unassembled WGS sequence"/>
</dbReference>
<reference evidence="1" key="1">
    <citation type="submission" date="2022-07" db="EMBL/GenBank/DDBJ databases">
        <title>The genome of Lyophyllum shimeji provides insight into the initial evolution of ectomycorrhizal fungal genome.</title>
        <authorList>
            <person name="Kobayashi Y."/>
            <person name="Shibata T."/>
            <person name="Hirakawa H."/>
            <person name="Shigenobu S."/>
            <person name="Nishiyama T."/>
            <person name="Yamada A."/>
            <person name="Hasebe M."/>
            <person name="Kawaguchi M."/>
        </authorList>
    </citation>
    <scope>NUCLEOTIDE SEQUENCE</scope>
    <source>
        <strain evidence="1">AT787</strain>
    </source>
</reference>
<accession>A0A9P3UJF2</accession>
<comment type="caution">
    <text evidence="1">The sequence shown here is derived from an EMBL/GenBank/DDBJ whole genome shotgun (WGS) entry which is preliminary data.</text>
</comment>
<evidence type="ECO:0000313" key="1">
    <source>
        <dbReference type="EMBL" id="GLB33265.1"/>
    </source>
</evidence>